<dbReference type="PROSITE" id="PS50109">
    <property type="entry name" value="HIS_KIN"/>
    <property type="match status" value="1"/>
</dbReference>
<dbReference type="Gene3D" id="1.10.287.130">
    <property type="match status" value="1"/>
</dbReference>
<evidence type="ECO:0000256" key="1">
    <source>
        <dbReference type="ARBA" id="ARBA00000085"/>
    </source>
</evidence>
<dbReference type="CDD" id="cd00082">
    <property type="entry name" value="HisKA"/>
    <property type="match status" value="1"/>
</dbReference>
<evidence type="ECO:0000256" key="6">
    <source>
        <dbReference type="ARBA" id="ARBA00022679"/>
    </source>
</evidence>
<evidence type="ECO:0000256" key="2">
    <source>
        <dbReference type="ARBA" id="ARBA00004651"/>
    </source>
</evidence>
<dbReference type="Pfam" id="PF00512">
    <property type="entry name" value="HisKA"/>
    <property type="match status" value="1"/>
</dbReference>
<dbReference type="Gene3D" id="3.30.565.10">
    <property type="entry name" value="Histidine kinase-like ATPase, C-terminal domain"/>
    <property type="match status" value="1"/>
</dbReference>
<proteinExistence type="predicted"/>
<protein>
    <recommendedName>
        <fullName evidence="3">histidine kinase</fullName>
        <ecNumber evidence="3">2.7.13.3</ecNumber>
    </recommendedName>
</protein>
<comment type="catalytic activity">
    <reaction evidence="1">
        <text>ATP + protein L-histidine = ADP + protein N-phospho-L-histidine.</text>
        <dbReference type="EC" id="2.7.13.3"/>
    </reaction>
</comment>
<dbReference type="Pfam" id="PF00672">
    <property type="entry name" value="HAMP"/>
    <property type="match status" value="1"/>
</dbReference>
<dbReference type="GO" id="GO:0005524">
    <property type="term" value="F:ATP binding"/>
    <property type="evidence" value="ECO:0007669"/>
    <property type="project" value="UniProtKB-KW"/>
</dbReference>
<feature type="domain" description="HAMP" evidence="15">
    <location>
        <begin position="205"/>
        <end position="257"/>
    </location>
</feature>
<dbReference type="PROSITE" id="PS50885">
    <property type="entry name" value="HAMP"/>
    <property type="match status" value="1"/>
</dbReference>
<dbReference type="SUPFAM" id="SSF55785">
    <property type="entry name" value="PYP-like sensor domain (PAS domain)"/>
    <property type="match status" value="1"/>
</dbReference>
<keyword evidence="12" id="KW-1133">Transmembrane helix</keyword>
<dbReference type="GO" id="GO:0000155">
    <property type="term" value="F:phosphorelay sensor kinase activity"/>
    <property type="evidence" value="ECO:0007669"/>
    <property type="project" value="InterPro"/>
</dbReference>
<evidence type="ECO:0000256" key="7">
    <source>
        <dbReference type="ARBA" id="ARBA00022741"/>
    </source>
</evidence>
<dbReference type="InterPro" id="IPR004358">
    <property type="entry name" value="Sig_transdc_His_kin-like_C"/>
</dbReference>
<dbReference type="PRINTS" id="PR00344">
    <property type="entry name" value="BCTRLSENSOR"/>
</dbReference>
<sequence>MPLFSNLGFQKKIMLSYLVMMLLIGCVTTLFSYQMTKVTSDEVYLTQNLLPQTSALLEVKNQIYTKTYALNMYTLTRDESYLDQYYTNLIDTARFSSLPKTEANSGLFTIIESISKLDFIFLNKINPLLQAGNVPAVSYVLTNDVQPLLDRLERDLSFSLNQLEYQTNKEFQNSNESIKVSLILTYSVSVASILFGLFCTFYFRNELLRPIQSLMQQAREVSKGTFGQQIVYTHQDEFLELAQEFNKMSSSIANLFAQDERQRQILTEEKNIREQILNSLPVGIITRSHATVGLHVNQLAQHLVKLDNHGYPVSKDSFEAPTSNEPTPWFVNRKMTLYKKDDTPFIALVSYIPLHNHHHDQETGWMVAFLDITEQEQIQEYLNQSEKLAMVGQLAAGAAHEIRNPLTVIYGFIQLLEQRLSNQERDLYYLPLILQEIERVNRIVTELLMLSKPSKPNYREVALTGVIHSILPLMNAEAMLHGIEIVDRCDPSIRIHVDVEQLKQILLNLMKNSIEAMKDGGVLSIESRLDEHAVHIHVRDTGEGIPQEYLVRIFDPFFSLKEDGTGLGLPISRRMVENHGGELHVNSKQGKGTEIIITLPLTPKED</sequence>
<keyword evidence="11 12" id="KW-0472">Membrane</keyword>
<dbReference type="InterPro" id="IPR000700">
    <property type="entry name" value="PAS-assoc_C"/>
</dbReference>
<dbReference type="PANTHER" id="PTHR43065:SF10">
    <property type="entry name" value="PEROXIDE STRESS-ACTIVATED HISTIDINE KINASE MAK3"/>
    <property type="match status" value="1"/>
</dbReference>
<evidence type="ECO:0000256" key="4">
    <source>
        <dbReference type="ARBA" id="ARBA00022475"/>
    </source>
</evidence>
<dbReference type="SUPFAM" id="SSF47384">
    <property type="entry name" value="Homodimeric domain of signal transducing histidine kinase"/>
    <property type="match status" value="1"/>
</dbReference>
<organism evidence="16 17">
    <name type="scientific">Brevibacillus formosus</name>
    <dbReference type="NCBI Taxonomy" id="54913"/>
    <lineage>
        <taxon>Bacteria</taxon>
        <taxon>Bacillati</taxon>
        <taxon>Bacillota</taxon>
        <taxon>Bacilli</taxon>
        <taxon>Bacillales</taxon>
        <taxon>Paenibacillaceae</taxon>
        <taxon>Brevibacillus</taxon>
    </lineage>
</organism>
<feature type="domain" description="PAC" evidence="14">
    <location>
        <begin position="331"/>
        <end position="384"/>
    </location>
</feature>
<dbReference type="CDD" id="cd00075">
    <property type="entry name" value="HATPase"/>
    <property type="match status" value="1"/>
</dbReference>
<dbReference type="SMART" id="SM00388">
    <property type="entry name" value="HisKA"/>
    <property type="match status" value="1"/>
</dbReference>
<evidence type="ECO:0000259" key="13">
    <source>
        <dbReference type="PROSITE" id="PS50109"/>
    </source>
</evidence>
<keyword evidence="10" id="KW-0902">Two-component regulatory system</keyword>
<evidence type="ECO:0000256" key="3">
    <source>
        <dbReference type="ARBA" id="ARBA00012438"/>
    </source>
</evidence>
<dbReference type="Gene3D" id="6.10.340.10">
    <property type="match status" value="1"/>
</dbReference>
<dbReference type="InterPro" id="IPR003660">
    <property type="entry name" value="HAMP_dom"/>
</dbReference>
<dbReference type="InterPro" id="IPR003661">
    <property type="entry name" value="HisK_dim/P_dom"/>
</dbReference>
<evidence type="ECO:0000259" key="15">
    <source>
        <dbReference type="PROSITE" id="PS50885"/>
    </source>
</evidence>
<keyword evidence="7" id="KW-0547">Nucleotide-binding</keyword>
<feature type="domain" description="Histidine kinase" evidence="13">
    <location>
        <begin position="397"/>
        <end position="603"/>
    </location>
</feature>
<dbReference type="InterPro" id="IPR036097">
    <property type="entry name" value="HisK_dim/P_sf"/>
</dbReference>
<dbReference type="GO" id="GO:0005886">
    <property type="term" value="C:plasma membrane"/>
    <property type="evidence" value="ECO:0007669"/>
    <property type="project" value="UniProtKB-SubCell"/>
</dbReference>
<evidence type="ECO:0000313" key="17">
    <source>
        <dbReference type="Proteomes" id="UP000197781"/>
    </source>
</evidence>
<dbReference type="Pfam" id="PF02518">
    <property type="entry name" value="HATPase_c"/>
    <property type="match status" value="1"/>
</dbReference>
<dbReference type="SMART" id="SM00304">
    <property type="entry name" value="HAMP"/>
    <property type="match status" value="1"/>
</dbReference>
<dbReference type="InterPro" id="IPR035965">
    <property type="entry name" value="PAS-like_dom_sf"/>
</dbReference>
<dbReference type="InterPro" id="IPR003594">
    <property type="entry name" value="HATPase_dom"/>
</dbReference>
<dbReference type="SUPFAM" id="SSF158472">
    <property type="entry name" value="HAMP domain-like"/>
    <property type="match status" value="1"/>
</dbReference>
<dbReference type="RefSeq" id="WP_088909355.1">
    <property type="nucleotide sequence ID" value="NZ_CP018145.1"/>
</dbReference>
<dbReference type="Proteomes" id="UP000197781">
    <property type="component" value="Chromosome"/>
</dbReference>
<dbReference type="InterPro" id="IPR005467">
    <property type="entry name" value="His_kinase_dom"/>
</dbReference>
<dbReference type="KEGG" id="bfm:BP422_20500"/>
<evidence type="ECO:0000313" key="16">
    <source>
        <dbReference type="EMBL" id="ASJ55721.1"/>
    </source>
</evidence>
<evidence type="ECO:0000256" key="12">
    <source>
        <dbReference type="SAM" id="Phobius"/>
    </source>
</evidence>
<evidence type="ECO:0000259" key="14">
    <source>
        <dbReference type="PROSITE" id="PS50113"/>
    </source>
</evidence>
<comment type="subcellular location">
    <subcellularLocation>
        <location evidence="2">Cell membrane</location>
        <topology evidence="2">Multi-pass membrane protein</topology>
    </subcellularLocation>
</comment>
<dbReference type="EC" id="2.7.13.3" evidence="3"/>
<gene>
    <name evidence="16" type="ORF">BP422_20500</name>
</gene>
<keyword evidence="12" id="KW-0812">Transmembrane</keyword>
<feature type="transmembrane region" description="Helical" evidence="12">
    <location>
        <begin position="13"/>
        <end position="33"/>
    </location>
</feature>
<dbReference type="EMBL" id="CP018145">
    <property type="protein sequence ID" value="ASJ55721.1"/>
    <property type="molecule type" value="Genomic_DNA"/>
</dbReference>
<dbReference type="SMART" id="SM00387">
    <property type="entry name" value="HATPase_c"/>
    <property type="match status" value="1"/>
</dbReference>
<accession>A0A220ML02</accession>
<evidence type="ECO:0000256" key="5">
    <source>
        <dbReference type="ARBA" id="ARBA00022553"/>
    </source>
</evidence>
<keyword evidence="9" id="KW-0067">ATP-binding</keyword>
<reference evidence="16 17" key="1">
    <citation type="submission" date="2016-11" db="EMBL/GenBank/DDBJ databases">
        <authorList>
            <person name="Jaros S."/>
            <person name="Januszkiewicz K."/>
            <person name="Wedrychowicz H."/>
        </authorList>
    </citation>
    <scope>NUCLEOTIDE SEQUENCE [LARGE SCALE GENOMIC DNA]</scope>
    <source>
        <strain evidence="16 17">NF2</strain>
    </source>
</reference>
<dbReference type="CDD" id="cd06225">
    <property type="entry name" value="HAMP"/>
    <property type="match status" value="1"/>
</dbReference>
<name>A0A220ML02_9BACL</name>
<keyword evidence="8 16" id="KW-0418">Kinase</keyword>
<keyword evidence="4" id="KW-1003">Cell membrane</keyword>
<dbReference type="PROSITE" id="PS50113">
    <property type="entry name" value="PAC"/>
    <property type="match status" value="1"/>
</dbReference>
<keyword evidence="5" id="KW-0597">Phosphoprotein</keyword>
<evidence type="ECO:0000256" key="9">
    <source>
        <dbReference type="ARBA" id="ARBA00022840"/>
    </source>
</evidence>
<dbReference type="Gene3D" id="3.30.450.20">
    <property type="entry name" value="PAS domain"/>
    <property type="match status" value="1"/>
</dbReference>
<keyword evidence="6" id="KW-0808">Transferase</keyword>
<dbReference type="AlphaFoldDB" id="A0A220ML02"/>
<feature type="transmembrane region" description="Helical" evidence="12">
    <location>
        <begin position="182"/>
        <end position="203"/>
    </location>
</feature>
<evidence type="ECO:0000256" key="10">
    <source>
        <dbReference type="ARBA" id="ARBA00023012"/>
    </source>
</evidence>
<dbReference type="InterPro" id="IPR036890">
    <property type="entry name" value="HATPase_C_sf"/>
</dbReference>
<evidence type="ECO:0000256" key="8">
    <source>
        <dbReference type="ARBA" id="ARBA00022777"/>
    </source>
</evidence>
<dbReference type="SUPFAM" id="SSF55874">
    <property type="entry name" value="ATPase domain of HSP90 chaperone/DNA topoisomerase II/histidine kinase"/>
    <property type="match status" value="1"/>
</dbReference>
<dbReference type="PANTHER" id="PTHR43065">
    <property type="entry name" value="SENSOR HISTIDINE KINASE"/>
    <property type="match status" value="1"/>
</dbReference>
<evidence type="ECO:0000256" key="11">
    <source>
        <dbReference type="ARBA" id="ARBA00023136"/>
    </source>
</evidence>